<proteinExistence type="predicted"/>
<evidence type="ECO:0000313" key="1">
    <source>
        <dbReference type="EMBL" id="ABG58738.1"/>
    </source>
</evidence>
<sequence>MFYEKSNKAMEEKKEVEQSVRAEIRKHLSQCTEGGTPKVFALLQTPEGYRKIESMIIFILIYDQITIGAAISNIEAELI</sequence>
<keyword evidence="2" id="KW-1185">Reference proteome</keyword>
<gene>
    <name evidence="1" type="ordered locus">CHU_1467</name>
</gene>
<reference evidence="1 2" key="1">
    <citation type="journal article" date="2007" name="Appl. Environ. Microbiol.">
        <title>Genome sequence of the cellulolytic gliding bacterium Cytophaga hutchinsonii.</title>
        <authorList>
            <person name="Xie G."/>
            <person name="Bruce D.C."/>
            <person name="Challacombe J.F."/>
            <person name="Chertkov O."/>
            <person name="Detter J.C."/>
            <person name="Gilna P."/>
            <person name="Han C.S."/>
            <person name="Lucas S."/>
            <person name="Misra M."/>
            <person name="Myers G.L."/>
            <person name="Richardson P."/>
            <person name="Tapia R."/>
            <person name="Thayer N."/>
            <person name="Thompson L.S."/>
            <person name="Brettin T.S."/>
            <person name="Henrissat B."/>
            <person name="Wilson D.B."/>
            <person name="McBride M.J."/>
        </authorList>
    </citation>
    <scope>NUCLEOTIDE SEQUENCE [LARGE SCALE GENOMIC DNA]</scope>
    <source>
        <strain evidence="2">ATCC 33406 / DSM 1761 / CIP 103989 / NBRC 15051 / NCIMB 9469 / D465</strain>
    </source>
</reference>
<dbReference type="EMBL" id="CP000383">
    <property type="protein sequence ID" value="ABG58738.1"/>
    <property type="molecule type" value="Genomic_DNA"/>
</dbReference>
<accession>A0A6N4SQY1</accession>
<dbReference type="KEGG" id="chu:CHU_1467"/>
<dbReference type="AlphaFoldDB" id="A0A6N4SQY1"/>
<protein>
    <submittedName>
        <fullName evidence="1">Uncharacterized protein</fullName>
    </submittedName>
</protein>
<evidence type="ECO:0000313" key="2">
    <source>
        <dbReference type="Proteomes" id="UP000001822"/>
    </source>
</evidence>
<dbReference type="Proteomes" id="UP000001822">
    <property type="component" value="Chromosome"/>
</dbReference>
<organism evidence="1 2">
    <name type="scientific">Cytophaga hutchinsonii (strain ATCC 33406 / DSM 1761 / CIP 103989 / NBRC 15051 / NCIMB 9469 / D465)</name>
    <dbReference type="NCBI Taxonomy" id="269798"/>
    <lineage>
        <taxon>Bacteria</taxon>
        <taxon>Pseudomonadati</taxon>
        <taxon>Bacteroidota</taxon>
        <taxon>Cytophagia</taxon>
        <taxon>Cytophagales</taxon>
        <taxon>Cytophagaceae</taxon>
        <taxon>Cytophaga</taxon>
    </lineage>
</organism>
<name>A0A6N4SQY1_CYTH3</name>